<evidence type="ECO:0000313" key="3">
    <source>
        <dbReference type="Proteomes" id="UP001457282"/>
    </source>
</evidence>
<evidence type="ECO:0008006" key="4">
    <source>
        <dbReference type="Google" id="ProtNLM"/>
    </source>
</evidence>
<reference evidence="2 3" key="1">
    <citation type="journal article" date="2023" name="G3 (Bethesda)">
        <title>A chromosome-length genome assembly and annotation of blackberry (Rubus argutus, cv. 'Hillquist').</title>
        <authorList>
            <person name="Bruna T."/>
            <person name="Aryal R."/>
            <person name="Dudchenko O."/>
            <person name="Sargent D.J."/>
            <person name="Mead D."/>
            <person name="Buti M."/>
            <person name="Cavallini A."/>
            <person name="Hytonen T."/>
            <person name="Andres J."/>
            <person name="Pham M."/>
            <person name="Weisz D."/>
            <person name="Mascagni F."/>
            <person name="Usai G."/>
            <person name="Natali L."/>
            <person name="Bassil N."/>
            <person name="Fernandez G.E."/>
            <person name="Lomsadze A."/>
            <person name="Armour M."/>
            <person name="Olukolu B."/>
            <person name="Poorten T."/>
            <person name="Britton C."/>
            <person name="Davik J."/>
            <person name="Ashrafi H."/>
            <person name="Aiden E.L."/>
            <person name="Borodovsky M."/>
            <person name="Worthington M."/>
        </authorList>
    </citation>
    <scope>NUCLEOTIDE SEQUENCE [LARGE SCALE GENOMIC DNA]</scope>
    <source>
        <strain evidence="2">PI 553951</strain>
    </source>
</reference>
<gene>
    <name evidence="2" type="ORF">M0R45_034249</name>
</gene>
<accession>A0AAW1VT56</accession>
<dbReference type="PANTHER" id="PTHR34115:SF5">
    <property type="entry name" value="PROTEIN, PUTATIVE-RELATED"/>
    <property type="match status" value="1"/>
</dbReference>
<dbReference type="Proteomes" id="UP001457282">
    <property type="component" value="Unassembled WGS sequence"/>
</dbReference>
<keyword evidence="1" id="KW-0472">Membrane</keyword>
<feature type="transmembrane region" description="Helical" evidence="1">
    <location>
        <begin position="100"/>
        <end position="122"/>
    </location>
</feature>
<dbReference type="AlphaFoldDB" id="A0AAW1VT56"/>
<comment type="caution">
    <text evidence="2">The sequence shown here is derived from an EMBL/GenBank/DDBJ whole genome shotgun (WGS) entry which is preliminary data.</text>
</comment>
<protein>
    <recommendedName>
        <fullName evidence="4">Transmembrane protein</fullName>
    </recommendedName>
</protein>
<feature type="transmembrane region" description="Helical" evidence="1">
    <location>
        <begin position="74"/>
        <end position="93"/>
    </location>
</feature>
<keyword evidence="1" id="KW-0812">Transmembrane</keyword>
<name>A0AAW1VT56_RUBAR</name>
<keyword evidence="3" id="KW-1185">Reference proteome</keyword>
<dbReference type="PANTHER" id="PTHR34115">
    <property type="entry name" value="PROTEIN, PUTATIVE-RELATED"/>
    <property type="match status" value="1"/>
</dbReference>
<proteinExistence type="predicted"/>
<evidence type="ECO:0000313" key="2">
    <source>
        <dbReference type="EMBL" id="KAK9910281.1"/>
    </source>
</evidence>
<dbReference type="InterPro" id="IPR053258">
    <property type="entry name" value="Ca-permeable_cation_channel"/>
</dbReference>
<feature type="transmembrane region" description="Helical" evidence="1">
    <location>
        <begin position="40"/>
        <end position="62"/>
    </location>
</feature>
<sequence length="162" mass="18240">MADLQHQMHQTLIVHEHNSFIVTFNVLLINLAASTSTHAILAFIVPILVAFIQIKFAGISVLSSPFESHRNTTIVAIASLLAYCMAVGVRLRFPAWARSTWYRFAILFLGLLSVASLLSILLPDSWNHVPYIMYIIYVMGEAFQLVRSRLRRTRTLLPLSAS</sequence>
<feature type="transmembrane region" description="Helical" evidence="1">
    <location>
        <begin position="128"/>
        <end position="146"/>
    </location>
</feature>
<keyword evidence="1" id="KW-1133">Transmembrane helix</keyword>
<evidence type="ECO:0000256" key="1">
    <source>
        <dbReference type="SAM" id="Phobius"/>
    </source>
</evidence>
<dbReference type="EMBL" id="JBEDUW010000007">
    <property type="protein sequence ID" value="KAK9910281.1"/>
    <property type="molecule type" value="Genomic_DNA"/>
</dbReference>
<organism evidence="2 3">
    <name type="scientific">Rubus argutus</name>
    <name type="common">Southern blackberry</name>
    <dbReference type="NCBI Taxonomy" id="59490"/>
    <lineage>
        <taxon>Eukaryota</taxon>
        <taxon>Viridiplantae</taxon>
        <taxon>Streptophyta</taxon>
        <taxon>Embryophyta</taxon>
        <taxon>Tracheophyta</taxon>
        <taxon>Spermatophyta</taxon>
        <taxon>Magnoliopsida</taxon>
        <taxon>eudicotyledons</taxon>
        <taxon>Gunneridae</taxon>
        <taxon>Pentapetalae</taxon>
        <taxon>rosids</taxon>
        <taxon>fabids</taxon>
        <taxon>Rosales</taxon>
        <taxon>Rosaceae</taxon>
        <taxon>Rosoideae</taxon>
        <taxon>Rosoideae incertae sedis</taxon>
        <taxon>Rubus</taxon>
    </lineage>
</organism>